<dbReference type="InterPro" id="IPR013783">
    <property type="entry name" value="Ig-like_fold"/>
</dbReference>
<evidence type="ECO:0000313" key="2">
    <source>
        <dbReference type="EMBL" id="KAL3273713.1"/>
    </source>
</evidence>
<dbReference type="InterPro" id="IPR036116">
    <property type="entry name" value="FN3_sf"/>
</dbReference>
<dbReference type="InterPro" id="IPR039269">
    <property type="entry name" value="ANKFN1"/>
</dbReference>
<dbReference type="CDD" id="cd00063">
    <property type="entry name" value="FN3"/>
    <property type="match status" value="1"/>
</dbReference>
<reference evidence="2 3" key="1">
    <citation type="journal article" date="2021" name="BMC Biol.">
        <title>Horizontally acquired antibacterial genes associated with adaptive radiation of ladybird beetles.</title>
        <authorList>
            <person name="Li H.S."/>
            <person name="Tang X.F."/>
            <person name="Huang Y.H."/>
            <person name="Xu Z.Y."/>
            <person name="Chen M.L."/>
            <person name="Du X.Y."/>
            <person name="Qiu B.Y."/>
            <person name="Chen P.T."/>
            <person name="Zhang W."/>
            <person name="Slipinski A."/>
            <person name="Escalona H.E."/>
            <person name="Waterhouse R.M."/>
            <person name="Zwick A."/>
            <person name="Pang H."/>
        </authorList>
    </citation>
    <scope>NUCLEOTIDE SEQUENCE [LARGE SCALE GENOMIC DNA]</scope>
    <source>
        <strain evidence="2">SYSU2018</strain>
    </source>
</reference>
<dbReference type="SUPFAM" id="SSF49265">
    <property type="entry name" value="Fibronectin type III"/>
    <property type="match status" value="1"/>
</dbReference>
<accession>A0ABD2N521</accession>
<dbReference type="PROSITE" id="PS50853">
    <property type="entry name" value="FN3"/>
    <property type="match status" value="1"/>
</dbReference>
<sequence>MLVGFGAKEGNRFSTSDKLGSHLKQLLGEAELRLQELGGLLDEPCVPLNTRASFSSIIGSAYQTSAMAGCAGGDTEKQAIAWGRRAKQLKRLVLGFTQARPPDPPSLVALDITACNAVSIRLQEPTSSDSPITTKFKVQWSTRPDFSILTGETEITDMSKPSCNIDLTQGRRYFFRASCGNLKGYGAYLTSTPCFVTPSSWRKLMEESRGLVVS</sequence>
<keyword evidence="3" id="KW-1185">Reference proteome</keyword>
<evidence type="ECO:0000259" key="1">
    <source>
        <dbReference type="PROSITE" id="PS50853"/>
    </source>
</evidence>
<evidence type="ECO:0000313" key="3">
    <source>
        <dbReference type="Proteomes" id="UP001516400"/>
    </source>
</evidence>
<dbReference type="AlphaFoldDB" id="A0ABD2N521"/>
<dbReference type="PANTHER" id="PTHR21437:SF1">
    <property type="entry name" value="WIDE AWAKE"/>
    <property type="match status" value="1"/>
</dbReference>
<feature type="domain" description="Fibronectin type-III" evidence="1">
    <location>
        <begin position="101"/>
        <end position="200"/>
    </location>
</feature>
<dbReference type="InterPro" id="IPR003961">
    <property type="entry name" value="FN3_dom"/>
</dbReference>
<comment type="caution">
    <text evidence="2">The sequence shown here is derived from an EMBL/GenBank/DDBJ whole genome shotgun (WGS) entry which is preliminary data.</text>
</comment>
<dbReference type="Proteomes" id="UP001516400">
    <property type="component" value="Unassembled WGS sequence"/>
</dbReference>
<dbReference type="Gene3D" id="2.60.40.10">
    <property type="entry name" value="Immunoglobulins"/>
    <property type="match status" value="1"/>
</dbReference>
<dbReference type="EMBL" id="JABFTP020000062">
    <property type="protein sequence ID" value="KAL3273713.1"/>
    <property type="molecule type" value="Genomic_DNA"/>
</dbReference>
<organism evidence="2 3">
    <name type="scientific">Cryptolaemus montrouzieri</name>
    <dbReference type="NCBI Taxonomy" id="559131"/>
    <lineage>
        <taxon>Eukaryota</taxon>
        <taxon>Metazoa</taxon>
        <taxon>Ecdysozoa</taxon>
        <taxon>Arthropoda</taxon>
        <taxon>Hexapoda</taxon>
        <taxon>Insecta</taxon>
        <taxon>Pterygota</taxon>
        <taxon>Neoptera</taxon>
        <taxon>Endopterygota</taxon>
        <taxon>Coleoptera</taxon>
        <taxon>Polyphaga</taxon>
        <taxon>Cucujiformia</taxon>
        <taxon>Coccinelloidea</taxon>
        <taxon>Coccinellidae</taxon>
        <taxon>Scymninae</taxon>
        <taxon>Scymnini</taxon>
        <taxon>Cryptolaemus</taxon>
    </lineage>
</organism>
<proteinExistence type="predicted"/>
<protein>
    <recommendedName>
        <fullName evidence="1">Fibronectin type-III domain-containing protein</fullName>
    </recommendedName>
</protein>
<name>A0ABD2N521_9CUCU</name>
<gene>
    <name evidence="2" type="ORF">HHI36_015143</name>
</gene>
<dbReference type="PANTHER" id="PTHR21437">
    <property type="entry name" value="WIDE AWAKE"/>
    <property type="match status" value="1"/>
</dbReference>